<proteinExistence type="predicted"/>
<feature type="compositionally biased region" description="Polar residues" evidence="6">
    <location>
        <begin position="30"/>
        <end position="45"/>
    </location>
</feature>
<evidence type="ECO:0000256" key="4">
    <source>
        <dbReference type="ARBA" id="ARBA00023163"/>
    </source>
</evidence>
<dbReference type="eggNOG" id="ENOG502SFEH">
    <property type="taxonomic scope" value="Eukaryota"/>
</dbReference>
<dbReference type="PROSITE" id="PS00463">
    <property type="entry name" value="ZN2_CY6_FUNGAL_1"/>
    <property type="match status" value="1"/>
</dbReference>
<dbReference type="InterPro" id="IPR051711">
    <property type="entry name" value="Stress_Response_Reg"/>
</dbReference>
<dbReference type="PANTHER" id="PTHR47540:SF2">
    <property type="entry name" value="ZN(II)2CYS6 TRANSCRIPTION FACTOR (EUROFUNG)"/>
    <property type="match status" value="1"/>
</dbReference>
<name>A0A0D1E088_MYCMD</name>
<keyword evidence="2" id="KW-0805">Transcription regulation</keyword>
<evidence type="ECO:0000256" key="2">
    <source>
        <dbReference type="ARBA" id="ARBA00023015"/>
    </source>
</evidence>
<evidence type="ECO:0000256" key="6">
    <source>
        <dbReference type="SAM" id="MobiDB-lite"/>
    </source>
</evidence>
<dbReference type="Proteomes" id="UP000000561">
    <property type="component" value="Chromosome 10"/>
</dbReference>
<dbReference type="GO" id="GO:0008270">
    <property type="term" value="F:zinc ion binding"/>
    <property type="evidence" value="ECO:0007669"/>
    <property type="project" value="InterPro"/>
</dbReference>
<reference evidence="8 9" key="1">
    <citation type="journal article" date="2006" name="Nature">
        <title>Insights from the genome of the biotrophic fungal plant pathogen Ustilago maydis.</title>
        <authorList>
            <person name="Kamper J."/>
            <person name="Kahmann R."/>
            <person name="Bolker M."/>
            <person name="Ma L.J."/>
            <person name="Brefort T."/>
            <person name="Saville B.J."/>
            <person name="Banuett F."/>
            <person name="Kronstad J.W."/>
            <person name="Gold S.E."/>
            <person name="Muller O."/>
            <person name="Perlin M.H."/>
            <person name="Wosten H.A."/>
            <person name="de Vries R."/>
            <person name="Ruiz-Herrera J."/>
            <person name="Reynaga-Pena C.G."/>
            <person name="Snetselaar K."/>
            <person name="McCann M."/>
            <person name="Perez-Martin J."/>
            <person name="Feldbrugge M."/>
            <person name="Basse C.W."/>
            <person name="Steinberg G."/>
            <person name="Ibeas J.I."/>
            <person name="Holloman W."/>
            <person name="Guzman P."/>
            <person name="Farman M."/>
            <person name="Stajich J.E."/>
            <person name="Sentandreu R."/>
            <person name="Gonzalez-Prieto J.M."/>
            <person name="Kennell J.C."/>
            <person name="Molina L."/>
            <person name="Schirawski J."/>
            <person name="Mendoza-Mendoza A."/>
            <person name="Greilinger D."/>
            <person name="Munch K."/>
            <person name="Rossel N."/>
            <person name="Scherer M."/>
            <person name="Vranes M."/>
            <person name="Ladendorf O."/>
            <person name="Vincon V."/>
            <person name="Fuchs U."/>
            <person name="Sandrock B."/>
            <person name="Meng S."/>
            <person name="Ho E.C."/>
            <person name="Cahill M.J."/>
            <person name="Boyce K.J."/>
            <person name="Klose J."/>
            <person name="Klosterman S.J."/>
            <person name="Deelstra H.J."/>
            <person name="Ortiz-Castellanos L."/>
            <person name="Li W."/>
            <person name="Sanchez-Alonso P."/>
            <person name="Schreier P.H."/>
            <person name="Hauser-Hahn I."/>
            <person name="Vaupel M."/>
            <person name="Koopmann E."/>
            <person name="Friedrich G."/>
            <person name="Voss H."/>
            <person name="Schluter T."/>
            <person name="Margolis J."/>
            <person name="Platt D."/>
            <person name="Swimmer C."/>
            <person name="Gnirke A."/>
            <person name="Chen F."/>
            <person name="Vysotskaia V."/>
            <person name="Mannhaupt G."/>
            <person name="Guldener U."/>
            <person name="Munsterkotter M."/>
            <person name="Haase D."/>
            <person name="Oesterheld M."/>
            <person name="Mewes H.W."/>
            <person name="Mauceli E.W."/>
            <person name="DeCaprio D."/>
            <person name="Wade C.M."/>
            <person name="Butler J."/>
            <person name="Young S."/>
            <person name="Jaffe D.B."/>
            <person name="Calvo S."/>
            <person name="Nusbaum C."/>
            <person name="Galagan J."/>
            <person name="Birren B.W."/>
        </authorList>
    </citation>
    <scope>NUCLEOTIDE SEQUENCE [LARGE SCALE GENOMIC DNA]</scope>
    <source>
        <strain evidence="9">DSM 14603 / FGSC 9021 / UM521</strain>
    </source>
</reference>
<dbReference type="GO" id="GO:0003677">
    <property type="term" value="F:DNA binding"/>
    <property type="evidence" value="ECO:0007669"/>
    <property type="project" value="UniProtKB-KW"/>
</dbReference>
<dbReference type="InterPro" id="IPR001138">
    <property type="entry name" value="Zn2Cys6_DnaBD"/>
</dbReference>
<evidence type="ECO:0000256" key="1">
    <source>
        <dbReference type="ARBA" id="ARBA00004123"/>
    </source>
</evidence>
<gene>
    <name evidence="8" type="ORF">UMAG_10500</name>
</gene>
<dbReference type="KEGG" id="uma:UMAG_10500"/>
<dbReference type="PANTHER" id="PTHR47540">
    <property type="entry name" value="THIAMINE REPRESSIBLE GENES REGULATORY PROTEIN THI5"/>
    <property type="match status" value="1"/>
</dbReference>
<feature type="compositionally biased region" description="Polar residues" evidence="6">
    <location>
        <begin position="469"/>
        <end position="480"/>
    </location>
</feature>
<dbReference type="SUPFAM" id="SSF57701">
    <property type="entry name" value="Zn2/Cys6 DNA-binding domain"/>
    <property type="match status" value="1"/>
</dbReference>
<dbReference type="PROSITE" id="PS50048">
    <property type="entry name" value="ZN2_CY6_FUNGAL_2"/>
    <property type="match status" value="1"/>
</dbReference>
<comment type="subcellular location">
    <subcellularLocation>
        <location evidence="1">Nucleus</location>
    </subcellularLocation>
</comment>
<feature type="domain" description="Zn(2)-C6 fungal-type" evidence="7">
    <location>
        <begin position="136"/>
        <end position="165"/>
    </location>
</feature>
<evidence type="ECO:0000256" key="5">
    <source>
        <dbReference type="ARBA" id="ARBA00023242"/>
    </source>
</evidence>
<keyword evidence="4" id="KW-0804">Transcription</keyword>
<evidence type="ECO:0000313" key="8">
    <source>
        <dbReference type="EMBL" id="KIS68150.1"/>
    </source>
</evidence>
<dbReference type="GO" id="GO:0005634">
    <property type="term" value="C:nucleus"/>
    <property type="evidence" value="ECO:0007669"/>
    <property type="project" value="UniProtKB-SubCell"/>
</dbReference>
<dbReference type="GO" id="GO:0000981">
    <property type="term" value="F:DNA-binding transcription factor activity, RNA polymerase II-specific"/>
    <property type="evidence" value="ECO:0007669"/>
    <property type="project" value="InterPro"/>
</dbReference>
<feature type="compositionally biased region" description="Basic and acidic residues" evidence="6">
    <location>
        <begin position="450"/>
        <end position="462"/>
    </location>
</feature>
<feature type="compositionally biased region" description="Polar residues" evidence="6">
    <location>
        <begin position="250"/>
        <end position="261"/>
    </location>
</feature>
<feature type="compositionally biased region" description="Polar residues" evidence="6">
    <location>
        <begin position="54"/>
        <end position="83"/>
    </location>
</feature>
<dbReference type="InParanoid" id="A0A0D1E088"/>
<dbReference type="InterPro" id="IPR036864">
    <property type="entry name" value="Zn2-C6_fun-type_DNA-bd_sf"/>
</dbReference>
<evidence type="ECO:0000256" key="3">
    <source>
        <dbReference type="ARBA" id="ARBA00023125"/>
    </source>
</evidence>
<dbReference type="AlphaFoldDB" id="A0A0D1E088"/>
<feature type="region of interest" description="Disordered" evidence="6">
    <location>
        <begin position="1"/>
        <end position="87"/>
    </location>
</feature>
<feature type="region of interest" description="Disordered" evidence="6">
    <location>
        <begin position="429"/>
        <end position="489"/>
    </location>
</feature>
<organism evidence="8 9">
    <name type="scientific">Mycosarcoma maydis</name>
    <name type="common">Corn smut fungus</name>
    <name type="synonym">Ustilago maydis</name>
    <dbReference type="NCBI Taxonomy" id="5270"/>
    <lineage>
        <taxon>Eukaryota</taxon>
        <taxon>Fungi</taxon>
        <taxon>Dikarya</taxon>
        <taxon>Basidiomycota</taxon>
        <taxon>Ustilaginomycotina</taxon>
        <taxon>Ustilaginomycetes</taxon>
        <taxon>Ustilaginales</taxon>
        <taxon>Ustilaginaceae</taxon>
        <taxon>Mycosarcoma</taxon>
    </lineage>
</organism>
<dbReference type="EMBL" id="CM003149">
    <property type="protein sequence ID" value="KIS68150.1"/>
    <property type="molecule type" value="Genomic_DNA"/>
</dbReference>
<feature type="region of interest" description="Disordered" evidence="6">
    <location>
        <begin position="298"/>
        <end position="353"/>
    </location>
</feature>
<sequence length="489" mass="53937">MLRSYQDDSAADGENVSGIHQPAIPANALKRTSWSPGASSITYSLDENCDLQRPHQQPSPSSGNVAQRCPNSSTSCEGSQTADPPQPQAILDMDVIQAQAEMLEMQTRRELREMQRLAEQHCEEMLDSKGYRVTHACEHCRQRKAKCSGQQPCSRCAKQGILCIFSKHDQKGKAVRRWFDVSSQSFARIPMLALPASASTANLGPIRATGKTREKRYANTSTPYGLRRNTLPCSSPSEFVSHLRQESAAAGSSTQPVESQPSPCPTMRELRSAASFPPLQAGMSSLTPQLFTPMMRSSTEYTKDQRRSSAATDGSESFDPMDTPPVQTRFTQPHRPWTAESSLSQSSTDAANSTTRFQIPLPARSTQESLDWNNSSHVSAPATTFDNHWTGQIPLLPVASSSAGPSRQTFQAAPYRPPFVDQHVMQTGSTFPDEQRYRSWSIDGNSSQDMSDRQLSEARQEMDDASMPLRTNSRAFSSDTSTRDQSKLD</sequence>
<dbReference type="STRING" id="237631.A0A0D1E088"/>
<evidence type="ECO:0000259" key="7">
    <source>
        <dbReference type="PROSITE" id="PS50048"/>
    </source>
</evidence>
<dbReference type="Pfam" id="PF00172">
    <property type="entry name" value="Zn_clus"/>
    <property type="match status" value="1"/>
</dbReference>
<keyword evidence="3" id="KW-0238">DNA-binding</keyword>
<dbReference type="RefSeq" id="XP_011390323.1">
    <property type="nucleotide sequence ID" value="XM_011392021.1"/>
</dbReference>
<accession>A0A0D1E088</accession>
<protein>
    <recommendedName>
        <fullName evidence="7">Zn(2)-C6 fungal-type domain-containing protein</fullName>
    </recommendedName>
</protein>
<dbReference type="SMART" id="SM00066">
    <property type="entry name" value="GAL4"/>
    <property type="match status" value="1"/>
</dbReference>
<keyword evidence="9" id="KW-1185">Reference proteome</keyword>
<dbReference type="CDD" id="cd00067">
    <property type="entry name" value="GAL4"/>
    <property type="match status" value="1"/>
</dbReference>
<dbReference type="Gene3D" id="4.10.240.10">
    <property type="entry name" value="Zn(2)-C6 fungal-type DNA-binding domain"/>
    <property type="match status" value="1"/>
</dbReference>
<feature type="region of interest" description="Disordered" evidence="6">
    <location>
        <begin position="207"/>
        <end position="268"/>
    </location>
</feature>
<keyword evidence="5" id="KW-0539">Nucleus</keyword>
<evidence type="ECO:0000313" key="9">
    <source>
        <dbReference type="Proteomes" id="UP000000561"/>
    </source>
</evidence>
<dbReference type="OrthoDB" id="2552403at2759"/>
<feature type="compositionally biased region" description="Polar residues" evidence="6">
    <location>
        <begin position="339"/>
        <end position="353"/>
    </location>
</feature>
<dbReference type="VEuPathDB" id="FungiDB:UMAG_10500"/>
<dbReference type="GeneID" id="23566527"/>